<keyword evidence="13" id="KW-1185">Reference proteome</keyword>
<dbReference type="InterPro" id="IPR006515">
    <property type="entry name" value="PABP_1234"/>
</dbReference>
<keyword evidence="7" id="KW-0539">Nucleus</keyword>
<dbReference type="GO" id="GO:0003723">
    <property type="term" value="F:RNA binding"/>
    <property type="evidence" value="ECO:0007669"/>
    <property type="project" value="UniProtKB-UniRule"/>
</dbReference>
<evidence type="ECO:0000256" key="5">
    <source>
        <dbReference type="ARBA" id="ARBA00022737"/>
    </source>
</evidence>
<dbReference type="GO" id="GO:0005634">
    <property type="term" value="C:nucleus"/>
    <property type="evidence" value="ECO:0007669"/>
    <property type="project" value="UniProtKB-SubCell"/>
</dbReference>
<dbReference type="Gramene" id="Psat06G0209800-T1">
    <property type="protein sequence ID" value="KAI5395785.1"/>
    <property type="gene ID" value="KIW84_062098"/>
</dbReference>
<feature type="transmembrane region" description="Helical" evidence="10">
    <location>
        <begin position="12"/>
        <end position="35"/>
    </location>
</feature>
<dbReference type="PROSITE" id="PS50102">
    <property type="entry name" value="RRM"/>
    <property type="match status" value="4"/>
</dbReference>
<reference evidence="12 13" key="1">
    <citation type="journal article" date="2022" name="Nat. Genet.">
        <title>Improved pea reference genome and pan-genome highlight genomic features and evolutionary characteristics.</title>
        <authorList>
            <person name="Yang T."/>
            <person name="Liu R."/>
            <person name="Luo Y."/>
            <person name="Hu S."/>
            <person name="Wang D."/>
            <person name="Wang C."/>
            <person name="Pandey M.K."/>
            <person name="Ge S."/>
            <person name="Xu Q."/>
            <person name="Li N."/>
            <person name="Li G."/>
            <person name="Huang Y."/>
            <person name="Saxena R.K."/>
            <person name="Ji Y."/>
            <person name="Li M."/>
            <person name="Yan X."/>
            <person name="He Y."/>
            <person name="Liu Y."/>
            <person name="Wang X."/>
            <person name="Xiang C."/>
            <person name="Varshney R.K."/>
            <person name="Ding H."/>
            <person name="Gao S."/>
            <person name="Zong X."/>
        </authorList>
    </citation>
    <scope>NUCLEOTIDE SEQUENCE [LARGE SCALE GENOMIC DNA]</scope>
    <source>
        <strain evidence="12 13">cv. Zhongwan 6</strain>
    </source>
</reference>
<evidence type="ECO:0000313" key="12">
    <source>
        <dbReference type="EMBL" id="KAI5395785.1"/>
    </source>
</evidence>
<evidence type="ECO:0000256" key="3">
    <source>
        <dbReference type="ARBA" id="ARBA00008557"/>
    </source>
</evidence>
<feature type="domain" description="RRM" evidence="11">
    <location>
        <begin position="353"/>
        <end position="430"/>
    </location>
</feature>
<dbReference type="EMBL" id="JAMSHJ010000006">
    <property type="protein sequence ID" value="KAI5395785.1"/>
    <property type="molecule type" value="Genomic_DNA"/>
</dbReference>
<evidence type="ECO:0000256" key="1">
    <source>
        <dbReference type="ARBA" id="ARBA00004123"/>
    </source>
</evidence>
<evidence type="ECO:0000256" key="9">
    <source>
        <dbReference type="PROSITE-ProRule" id="PRU00176"/>
    </source>
</evidence>
<dbReference type="InterPro" id="IPR035979">
    <property type="entry name" value="RBD_domain_sf"/>
</dbReference>
<evidence type="ECO:0000256" key="10">
    <source>
        <dbReference type="SAM" id="Phobius"/>
    </source>
</evidence>
<feature type="domain" description="RRM" evidence="11">
    <location>
        <begin position="250"/>
        <end position="327"/>
    </location>
</feature>
<dbReference type="SMART" id="SM00360">
    <property type="entry name" value="RRM"/>
    <property type="match status" value="4"/>
</dbReference>
<dbReference type="CDD" id="cd12381">
    <property type="entry name" value="RRM4_I_PABPs"/>
    <property type="match status" value="1"/>
</dbReference>
<evidence type="ECO:0000256" key="6">
    <source>
        <dbReference type="ARBA" id="ARBA00022884"/>
    </source>
</evidence>
<comment type="function">
    <text evidence="8">Binds the poly(A) tail of mRNA. Appears to be an important mediator of the multiple roles of the poly(A) tail in mRNA biogenesis, stability and translation.</text>
</comment>
<evidence type="ECO:0000256" key="7">
    <source>
        <dbReference type="ARBA" id="ARBA00023242"/>
    </source>
</evidence>
<keyword evidence="10" id="KW-1133">Transmembrane helix</keyword>
<dbReference type="FunFam" id="3.30.70.330:FF:000500">
    <property type="entry name" value="Polyadenylate-binding protein"/>
    <property type="match status" value="1"/>
</dbReference>
<dbReference type="AlphaFoldDB" id="A0A9D4W7I5"/>
<comment type="subcellular location">
    <subcellularLocation>
        <location evidence="2">Cytoplasm</location>
    </subcellularLocation>
    <subcellularLocation>
        <location evidence="1">Nucleus</location>
    </subcellularLocation>
</comment>
<evidence type="ECO:0000313" key="13">
    <source>
        <dbReference type="Proteomes" id="UP001058974"/>
    </source>
</evidence>
<sequence>KFLTLTFTTHHSLSLFLSLHILILLSLHILILLSLPSSIPVTDLQLQLSQRINATFLFRSTMTDSQKVPAATASLFVGELHSDVTTDQLYAAFSEFKSLVSVHICKDSATGKSLCYGYVNLTSRQEAISAIELKNNSLLNGKAIRVMWSSCDVRKSGKGNVFVKNLAESIDNVGLHDLFQEYGNILSSKIVMSEDGKSKGFGYIQFDSEESANDAIQKMNGSTVRDKQIYVGKFIRKSERSYGDSDAQYTNLYVKNLDPHVTEALLKEKFSSFGKIISLAIAKDEKGLSKGFGFMNYENPDDARRATEAMNGSQFGSKNLYVARAQKKVEREKILQQWFVERCMEKNMKYKGSNIYVKNINDSVSDEKLRGQFSACGTITSAKVMRDDKGKSKGFGFVCFSTLDEAVKAVNSFHGRMFHGKPLYVAFAQRKDVRQGLLQLQHTQKPSGLAGPSAAVTPGALSPIIHTGVVYHHPMGSTTFYQRTHVSGQEVLHSDSISAKVSVI</sequence>
<evidence type="ECO:0000256" key="2">
    <source>
        <dbReference type="ARBA" id="ARBA00004496"/>
    </source>
</evidence>
<dbReference type="FunFam" id="3.30.70.330:FF:000003">
    <property type="entry name" value="Polyadenylate-binding protein"/>
    <property type="match status" value="1"/>
</dbReference>
<protein>
    <recommendedName>
        <fullName evidence="11">RRM domain-containing protein</fullName>
    </recommendedName>
</protein>
<dbReference type="SUPFAM" id="SSF54928">
    <property type="entry name" value="RNA-binding domain, RBD"/>
    <property type="match status" value="2"/>
</dbReference>
<dbReference type="Proteomes" id="UP001058974">
    <property type="component" value="Chromosome 6"/>
</dbReference>
<dbReference type="InterPro" id="IPR003954">
    <property type="entry name" value="RRM_euk-type"/>
</dbReference>
<feature type="domain" description="RRM" evidence="11">
    <location>
        <begin position="73"/>
        <end position="151"/>
    </location>
</feature>
<comment type="caution">
    <text evidence="12">The sequence shown here is derived from an EMBL/GenBank/DDBJ whole genome shotgun (WGS) entry which is preliminary data.</text>
</comment>
<organism evidence="12 13">
    <name type="scientific">Pisum sativum</name>
    <name type="common">Garden pea</name>
    <name type="synonym">Lathyrus oleraceus</name>
    <dbReference type="NCBI Taxonomy" id="3888"/>
    <lineage>
        <taxon>Eukaryota</taxon>
        <taxon>Viridiplantae</taxon>
        <taxon>Streptophyta</taxon>
        <taxon>Embryophyta</taxon>
        <taxon>Tracheophyta</taxon>
        <taxon>Spermatophyta</taxon>
        <taxon>Magnoliopsida</taxon>
        <taxon>eudicotyledons</taxon>
        <taxon>Gunneridae</taxon>
        <taxon>Pentapetalae</taxon>
        <taxon>rosids</taxon>
        <taxon>fabids</taxon>
        <taxon>Fabales</taxon>
        <taxon>Fabaceae</taxon>
        <taxon>Papilionoideae</taxon>
        <taxon>50 kb inversion clade</taxon>
        <taxon>NPAAA clade</taxon>
        <taxon>Hologalegina</taxon>
        <taxon>IRL clade</taxon>
        <taxon>Fabeae</taxon>
        <taxon>Lathyrus</taxon>
    </lineage>
</organism>
<dbReference type="GO" id="GO:0005737">
    <property type="term" value="C:cytoplasm"/>
    <property type="evidence" value="ECO:0007669"/>
    <property type="project" value="UniProtKB-SubCell"/>
</dbReference>
<proteinExistence type="inferred from homology"/>
<dbReference type="Pfam" id="PF00076">
    <property type="entry name" value="RRM_1"/>
    <property type="match status" value="4"/>
</dbReference>
<keyword evidence="10" id="KW-0472">Membrane</keyword>
<keyword evidence="10" id="KW-0812">Transmembrane</keyword>
<evidence type="ECO:0000256" key="8">
    <source>
        <dbReference type="ARBA" id="ARBA00054110"/>
    </source>
</evidence>
<accession>A0A9D4W7I5</accession>
<keyword evidence="6 9" id="KW-0694">RNA-binding</keyword>
<evidence type="ECO:0000259" key="11">
    <source>
        <dbReference type="PROSITE" id="PS50102"/>
    </source>
</evidence>
<dbReference type="Gene3D" id="3.30.70.330">
    <property type="match status" value="4"/>
</dbReference>
<dbReference type="NCBIfam" id="TIGR01628">
    <property type="entry name" value="PABP-1234"/>
    <property type="match status" value="1"/>
</dbReference>
<dbReference type="InterPro" id="IPR012677">
    <property type="entry name" value="Nucleotide-bd_a/b_plait_sf"/>
</dbReference>
<feature type="non-terminal residue" evidence="12">
    <location>
        <position position="1"/>
    </location>
</feature>
<evidence type="ECO:0000256" key="4">
    <source>
        <dbReference type="ARBA" id="ARBA00022490"/>
    </source>
</evidence>
<comment type="similarity">
    <text evidence="3">Belongs to the polyadenylate-binding protein type-1 family.</text>
</comment>
<gene>
    <name evidence="12" type="ORF">KIW84_062098</name>
</gene>
<keyword evidence="4" id="KW-0963">Cytoplasm</keyword>
<dbReference type="PANTHER" id="PTHR24012">
    <property type="entry name" value="RNA BINDING PROTEIN"/>
    <property type="match status" value="1"/>
</dbReference>
<dbReference type="SMART" id="SM00361">
    <property type="entry name" value="RRM_1"/>
    <property type="match status" value="3"/>
</dbReference>
<feature type="domain" description="RRM" evidence="11">
    <location>
        <begin position="159"/>
        <end position="236"/>
    </location>
</feature>
<name>A0A9D4W7I5_PEA</name>
<dbReference type="InterPro" id="IPR000504">
    <property type="entry name" value="RRM_dom"/>
</dbReference>
<keyword evidence="5" id="KW-0677">Repeat</keyword>